<proteinExistence type="predicted"/>
<dbReference type="Proteomes" id="UP000600918">
    <property type="component" value="Unassembled WGS sequence"/>
</dbReference>
<accession>A0A834U7D5</accession>
<reference evidence="2" key="1">
    <citation type="journal article" date="2020" name="G3 (Bethesda)">
        <title>High-Quality Assemblies for Three Invasive Social Wasps from the &lt;i&gt;Vespula&lt;/i&gt; Genus.</title>
        <authorList>
            <person name="Harrop T.W.R."/>
            <person name="Guhlin J."/>
            <person name="McLaughlin G.M."/>
            <person name="Permina E."/>
            <person name="Stockwell P."/>
            <person name="Gilligan J."/>
            <person name="Le Lec M.F."/>
            <person name="Gruber M.A.M."/>
            <person name="Quinn O."/>
            <person name="Lovegrove M."/>
            <person name="Duncan E.J."/>
            <person name="Remnant E.J."/>
            <person name="Van Eeckhoven J."/>
            <person name="Graham B."/>
            <person name="Knapp R.A."/>
            <person name="Langford K.W."/>
            <person name="Kronenberg Z."/>
            <person name="Press M.O."/>
            <person name="Eacker S.M."/>
            <person name="Wilson-Rankin E.E."/>
            <person name="Purcell J."/>
            <person name="Lester P.J."/>
            <person name="Dearden P.K."/>
        </authorList>
    </citation>
    <scope>NUCLEOTIDE SEQUENCE</scope>
    <source>
        <strain evidence="2">Volc-1</strain>
    </source>
</reference>
<dbReference type="EMBL" id="JACSDY010000009">
    <property type="protein sequence ID" value="KAF7419780.1"/>
    <property type="molecule type" value="Genomic_DNA"/>
</dbReference>
<evidence type="ECO:0000313" key="2">
    <source>
        <dbReference type="EMBL" id="KAF7419780.1"/>
    </source>
</evidence>
<feature type="compositionally biased region" description="Polar residues" evidence="1">
    <location>
        <begin position="96"/>
        <end position="113"/>
    </location>
</feature>
<evidence type="ECO:0000313" key="3">
    <source>
        <dbReference type="Proteomes" id="UP000600918"/>
    </source>
</evidence>
<organism evidence="2 3">
    <name type="scientific">Vespula pensylvanica</name>
    <name type="common">Western yellow jacket</name>
    <name type="synonym">Wasp</name>
    <dbReference type="NCBI Taxonomy" id="30213"/>
    <lineage>
        <taxon>Eukaryota</taxon>
        <taxon>Metazoa</taxon>
        <taxon>Ecdysozoa</taxon>
        <taxon>Arthropoda</taxon>
        <taxon>Hexapoda</taxon>
        <taxon>Insecta</taxon>
        <taxon>Pterygota</taxon>
        <taxon>Neoptera</taxon>
        <taxon>Endopterygota</taxon>
        <taxon>Hymenoptera</taxon>
        <taxon>Apocrita</taxon>
        <taxon>Aculeata</taxon>
        <taxon>Vespoidea</taxon>
        <taxon>Vespidae</taxon>
        <taxon>Vespinae</taxon>
        <taxon>Vespula</taxon>
    </lineage>
</organism>
<gene>
    <name evidence="2" type="ORF">H0235_010077</name>
</gene>
<protein>
    <submittedName>
        <fullName evidence="2">Uncharacterized protein</fullName>
    </submittedName>
</protein>
<evidence type="ECO:0000256" key="1">
    <source>
        <dbReference type="SAM" id="MobiDB-lite"/>
    </source>
</evidence>
<sequence>MKQVECSLWNQQTKRSCPTICRLTRIKRKEEQNGIDDVPNASERSKEGPRVKGNGPKQRASPKHTATSPLANHNGDHPVVVHSLTMELEHRRCNTLIPNEGSQTGPPVFPSQL</sequence>
<feature type="region of interest" description="Disordered" evidence="1">
    <location>
        <begin position="26"/>
        <end position="113"/>
    </location>
</feature>
<keyword evidence="3" id="KW-1185">Reference proteome</keyword>
<dbReference type="AlphaFoldDB" id="A0A834U7D5"/>
<name>A0A834U7D5_VESPE</name>
<comment type="caution">
    <text evidence="2">The sequence shown here is derived from an EMBL/GenBank/DDBJ whole genome shotgun (WGS) entry which is preliminary data.</text>
</comment>